<dbReference type="InterPro" id="IPR044068">
    <property type="entry name" value="CB"/>
</dbReference>
<evidence type="ECO:0000259" key="6">
    <source>
        <dbReference type="PROSITE" id="PS51898"/>
    </source>
</evidence>
<name>A0AA37HTB0_9HYPH</name>
<keyword evidence="4" id="KW-0233">DNA recombination</keyword>
<dbReference type="GO" id="GO:0003677">
    <property type="term" value="F:DNA binding"/>
    <property type="evidence" value="ECO:0007669"/>
    <property type="project" value="UniProtKB-UniRule"/>
</dbReference>
<feature type="domain" description="Core-binding (CB)" evidence="7">
    <location>
        <begin position="81"/>
        <end position="166"/>
    </location>
</feature>
<reference evidence="8" key="2">
    <citation type="submission" date="2021-08" db="EMBL/GenBank/DDBJ databases">
        <authorList>
            <person name="Tani A."/>
            <person name="Ola A."/>
            <person name="Ogura Y."/>
            <person name="Katsura K."/>
            <person name="Hayashi T."/>
        </authorList>
    </citation>
    <scope>NUCLEOTIDE SEQUENCE</scope>
    <source>
        <strain evidence="8">NBRC 103626</strain>
    </source>
</reference>
<dbReference type="InterPro" id="IPR011010">
    <property type="entry name" value="DNA_brk_join_enz"/>
</dbReference>
<keyword evidence="9" id="KW-1185">Reference proteome</keyword>
<reference evidence="8" key="1">
    <citation type="journal article" date="2016" name="Front. Microbiol.">
        <title>Genome Sequence of the Piezophilic, Mesophilic Sulfate-Reducing Bacterium Desulfovibrio indicus J2T.</title>
        <authorList>
            <person name="Cao J."/>
            <person name="Maignien L."/>
            <person name="Shao Z."/>
            <person name="Alain K."/>
            <person name="Jebbar M."/>
        </authorList>
    </citation>
    <scope>NUCLEOTIDE SEQUENCE</scope>
    <source>
        <strain evidence="8">NBRC 103626</strain>
    </source>
</reference>
<dbReference type="Gene3D" id="1.10.150.130">
    <property type="match status" value="1"/>
</dbReference>
<dbReference type="Proteomes" id="UP001055108">
    <property type="component" value="Unassembled WGS sequence"/>
</dbReference>
<organism evidence="8 9">
    <name type="scientific">Methylobacterium gregans</name>
    <dbReference type="NCBI Taxonomy" id="374424"/>
    <lineage>
        <taxon>Bacteria</taxon>
        <taxon>Pseudomonadati</taxon>
        <taxon>Pseudomonadota</taxon>
        <taxon>Alphaproteobacteria</taxon>
        <taxon>Hyphomicrobiales</taxon>
        <taxon>Methylobacteriaceae</taxon>
        <taxon>Methylobacterium</taxon>
    </lineage>
</organism>
<evidence type="ECO:0000256" key="4">
    <source>
        <dbReference type="ARBA" id="ARBA00023172"/>
    </source>
</evidence>
<gene>
    <name evidence="8" type="primary">xerC_7</name>
    <name evidence="8" type="ORF">NBEOAGPD_4465</name>
</gene>
<protein>
    <submittedName>
        <fullName evidence="8">Tyrosine recombinase XerC</fullName>
    </submittedName>
</protein>
<dbReference type="GO" id="GO:0015074">
    <property type="term" value="P:DNA integration"/>
    <property type="evidence" value="ECO:0007669"/>
    <property type="project" value="UniProtKB-KW"/>
</dbReference>
<dbReference type="EMBL" id="BPQM01000130">
    <property type="protein sequence ID" value="GJD81219.1"/>
    <property type="molecule type" value="Genomic_DNA"/>
</dbReference>
<dbReference type="InterPro" id="IPR002104">
    <property type="entry name" value="Integrase_catalytic"/>
</dbReference>
<dbReference type="Gene3D" id="1.10.443.10">
    <property type="entry name" value="Intergrase catalytic core"/>
    <property type="match status" value="1"/>
</dbReference>
<sequence>MTKAKNESLKIGPFRIAPHVRAGALTGAWLIDLPPHVSPSGKRERRFVETKSAATAEAKRLLRDLQLDEALSGMGRKAAGITLAELSERWLQEQADRVATGKKRARSLESDAQRMRNLLVHLGLRDVEHITAAEIVRYQKAALEKRSPATVNAEVRLAKTLLLFAADKNLIGRAPKVEPIPEPRKRLNLPTIDEMNAILAHLPTRTGLLVRFLAETGCRKSEAFNLEWSDLCPEQGLAMIRSKDGWTPKTAHSDRDVFLAPALVQALQEAHRDARSAALAHGKQISRWVFPGRGGVRITDFEKALAAAVKQAGVFRDGKPMHITPHMLRKANATWLKQRGVDDGLLQPHLGHAPGSRVTARSYVHLPADALRATVIDLDKERRRSENGARSRAVK</sequence>
<accession>A0AA37HTB0</accession>
<dbReference type="PANTHER" id="PTHR30349:SF64">
    <property type="entry name" value="PROPHAGE INTEGRASE INTD-RELATED"/>
    <property type="match status" value="1"/>
</dbReference>
<dbReference type="InterPro" id="IPR050090">
    <property type="entry name" value="Tyrosine_recombinase_XerCD"/>
</dbReference>
<evidence type="ECO:0000256" key="1">
    <source>
        <dbReference type="ARBA" id="ARBA00008857"/>
    </source>
</evidence>
<keyword evidence="3 5" id="KW-0238">DNA-binding</keyword>
<proteinExistence type="inferred from homology"/>
<evidence type="ECO:0000256" key="5">
    <source>
        <dbReference type="PROSITE-ProRule" id="PRU01248"/>
    </source>
</evidence>
<comment type="caution">
    <text evidence="8">The sequence shown here is derived from an EMBL/GenBank/DDBJ whole genome shotgun (WGS) entry which is preliminary data.</text>
</comment>
<comment type="similarity">
    <text evidence="1">Belongs to the 'phage' integrase family.</text>
</comment>
<evidence type="ECO:0000256" key="2">
    <source>
        <dbReference type="ARBA" id="ARBA00022908"/>
    </source>
</evidence>
<dbReference type="GO" id="GO:0006310">
    <property type="term" value="P:DNA recombination"/>
    <property type="evidence" value="ECO:0007669"/>
    <property type="project" value="UniProtKB-KW"/>
</dbReference>
<feature type="domain" description="Tyr recombinase" evidence="6">
    <location>
        <begin position="185"/>
        <end position="376"/>
    </location>
</feature>
<evidence type="ECO:0000259" key="7">
    <source>
        <dbReference type="PROSITE" id="PS51900"/>
    </source>
</evidence>
<dbReference type="Pfam" id="PF00589">
    <property type="entry name" value="Phage_integrase"/>
    <property type="match status" value="1"/>
</dbReference>
<dbReference type="AlphaFoldDB" id="A0AA37HTB0"/>
<evidence type="ECO:0000313" key="9">
    <source>
        <dbReference type="Proteomes" id="UP001055108"/>
    </source>
</evidence>
<keyword evidence="2" id="KW-0229">DNA integration</keyword>
<dbReference type="RefSeq" id="WP_238306508.1">
    <property type="nucleotide sequence ID" value="NZ_BPQM01000130.1"/>
</dbReference>
<dbReference type="PROSITE" id="PS51898">
    <property type="entry name" value="TYR_RECOMBINASE"/>
    <property type="match status" value="1"/>
</dbReference>
<dbReference type="InterPro" id="IPR013762">
    <property type="entry name" value="Integrase-like_cat_sf"/>
</dbReference>
<evidence type="ECO:0000313" key="8">
    <source>
        <dbReference type="EMBL" id="GJD81219.1"/>
    </source>
</evidence>
<evidence type="ECO:0000256" key="3">
    <source>
        <dbReference type="ARBA" id="ARBA00023125"/>
    </source>
</evidence>
<dbReference type="SUPFAM" id="SSF56349">
    <property type="entry name" value="DNA breaking-rejoining enzymes"/>
    <property type="match status" value="1"/>
</dbReference>
<dbReference type="InterPro" id="IPR010998">
    <property type="entry name" value="Integrase_recombinase_N"/>
</dbReference>
<dbReference type="PANTHER" id="PTHR30349">
    <property type="entry name" value="PHAGE INTEGRASE-RELATED"/>
    <property type="match status" value="1"/>
</dbReference>
<dbReference type="PROSITE" id="PS51900">
    <property type="entry name" value="CB"/>
    <property type="match status" value="1"/>
</dbReference>